<organism evidence="2 3">
    <name type="scientific">Streptomyces indicus</name>
    <dbReference type="NCBI Taxonomy" id="417292"/>
    <lineage>
        <taxon>Bacteria</taxon>
        <taxon>Bacillati</taxon>
        <taxon>Actinomycetota</taxon>
        <taxon>Actinomycetes</taxon>
        <taxon>Kitasatosporales</taxon>
        <taxon>Streptomycetaceae</taxon>
        <taxon>Streptomyces</taxon>
    </lineage>
</organism>
<gene>
    <name evidence="2" type="ORF">SAMN05421806_102306</name>
</gene>
<evidence type="ECO:0000256" key="1">
    <source>
        <dbReference type="SAM" id="MobiDB-lite"/>
    </source>
</evidence>
<protein>
    <recommendedName>
        <fullName evidence="4">Scaffolding protein</fullName>
    </recommendedName>
</protein>
<accession>A0A1G8W941</accession>
<proteinExistence type="predicted"/>
<dbReference type="OrthoDB" id="4246483at2"/>
<dbReference type="AlphaFoldDB" id="A0A1G8W941"/>
<keyword evidence="3" id="KW-1185">Reference proteome</keyword>
<dbReference type="EMBL" id="FNFF01000002">
    <property type="protein sequence ID" value="SDJ74627.1"/>
    <property type="molecule type" value="Genomic_DNA"/>
</dbReference>
<feature type="compositionally biased region" description="Basic and acidic residues" evidence="1">
    <location>
        <begin position="34"/>
        <end position="56"/>
    </location>
</feature>
<evidence type="ECO:0000313" key="3">
    <source>
        <dbReference type="Proteomes" id="UP000199155"/>
    </source>
</evidence>
<reference evidence="2 3" key="1">
    <citation type="submission" date="2016-10" db="EMBL/GenBank/DDBJ databases">
        <authorList>
            <person name="de Groot N.N."/>
        </authorList>
    </citation>
    <scope>NUCLEOTIDE SEQUENCE [LARGE SCALE GENOMIC DNA]</scope>
    <source>
        <strain evidence="2 3">CGMCC 4.5727</strain>
    </source>
</reference>
<feature type="region of interest" description="Disordered" evidence="1">
    <location>
        <begin position="134"/>
        <end position="157"/>
    </location>
</feature>
<dbReference type="RefSeq" id="WP_093608076.1">
    <property type="nucleotide sequence ID" value="NZ_FNFF01000002.1"/>
</dbReference>
<dbReference type="STRING" id="417292.SAMN05421806_102306"/>
<evidence type="ECO:0000313" key="2">
    <source>
        <dbReference type="EMBL" id="SDJ74627.1"/>
    </source>
</evidence>
<dbReference type="Proteomes" id="UP000199155">
    <property type="component" value="Unassembled WGS sequence"/>
</dbReference>
<feature type="region of interest" description="Disordered" evidence="1">
    <location>
        <begin position="1"/>
        <end position="56"/>
    </location>
</feature>
<evidence type="ECO:0008006" key="4">
    <source>
        <dbReference type="Google" id="ProtNLM"/>
    </source>
</evidence>
<sequence length="173" mass="18755">MSDASTAPAPPTPGSETAADGTDENPQLGGQDLTAERDETTLPDWARSELTRARDEAARRRIELRELKDQLAKAADPEEAKVAIQEAHDRLATTELQLTRERLGRKYQLPDVLVARIQGEDEAAMDKDAKALAELAPASAARPPRPDRLQGGGEAAPLSAAEKFAQIIQTRLR</sequence>
<name>A0A1G8W941_9ACTN</name>